<evidence type="ECO:0000313" key="1">
    <source>
        <dbReference type="EMBL" id="KRZ13669.1"/>
    </source>
</evidence>
<dbReference type="AlphaFoldDB" id="A0A0V1HVL3"/>
<accession>A0A0V1HVL3</accession>
<comment type="caution">
    <text evidence="1">The sequence shown here is derived from an EMBL/GenBank/DDBJ whole genome shotgun (WGS) entry which is preliminary data.</text>
</comment>
<evidence type="ECO:0000313" key="2">
    <source>
        <dbReference type="Proteomes" id="UP000055024"/>
    </source>
</evidence>
<protein>
    <submittedName>
        <fullName evidence="1">Uncharacterized protein</fullName>
    </submittedName>
</protein>
<proteinExistence type="predicted"/>
<gene>
    <name evidence="1" type="ORF">T11_15341</name>
</gene>
<dbReference type="STRING" id="268475.A0A0V1HVL3"/>
<dbReference type="EMBL" id="JYDP01000030">
    <property type="protein sequence ID" value="KRZ13669.1"/>
    <property type="molecule type" value="Genomic_DNA"/>
</dbReference>
<keyword evidence="2" id="KW-1185">Reference proteome</keyword>
<dbReference type="Proteomes" id="UP000055024">
    <property type="component" value="Unassembled WGS sequence"/>
</dbReference>
<sequence length="102" mass="11752">MTIANKRRKMNESGNVKHKLEMNVTAVHIWWNQYDWRDIAAWLGRVTDKMVRICSGGRQGIYRQKIYSLYNILFVGPVDGQLKIACSGGGAYPRFLLLRGLH</sequence>
<name>A0A0V1HVL3_9BILA</name>
<reference evidence="1 2" key="1">
    <citation type="submission" date="2015-01" db="EMBL/GenBank/DDBJ databases">
        <title>Evolution of Trichinella species and genotypes.</title>
        <authorList>
            <person name="Korhonen P.K."/>
            <person name="Edoardo P."/>
            <person name="Giuseppe L.R."/>
            <person name="Gasser R.B."/>
        </authorList>
    </citation>
    <scope>NUCLEOTIDE SEQUENCE [LARGE SCALE GENOMIC DNA]</scope>
    <source>
        <strain evidence="1">ISS1029</strain>
    </source>
</reference>
<organism evidence="1 2">
    <name type="scientific">Trichinella zimbabwensis</name>
    <dbReference type="NCBI Taxonomy" id="268475"/>
    <lineage>
        <taxon>Eukaryota</taxon>
        <taxon>Metazoa</taxon>
        <taxon>Ecdysozoa</taxon>
        <taxon>Nematoda</taxon>
        <taxon>Enoplea</taxon>
        <taxon>Dorylaimia</taxon>
        <taxon>Trichinellida</taxon>
        <taxon>Trichinellidae</taxon>
        <taxon>Trichinella</taxon>
    </lineage>
</organism>